<feature type="compositionally biased region" description="Basic and acidic residues" evidence="1">
    <location>
        <begin position="690"/>
        <end position="703"/>
    </location>
</feature>
<feature type="region of interest" description="Disordered" evidence="1">
    <location>
        <begin position="136"/>
        <end position="156"/>
    </location>
</feature>
<evidence type="ECO:0000313" key="3">
    <source>
        <dbReference type="Proteomes" id="UP000001058"/>
    </source>
</evidence>
<evidence type="ECO:0000313" key="2">
    <source>
        <dbReference type="EMBL" id="EFJ47949.1"/>
    </source>
</evidence>
<feature type="region of interest" description="Disordered" evidence="1">
    <location>
        <begin position="1"/>
        <end position="41"/>
    </location>
</feature>
<feature type="compositionally biased region" description="Basic and acidic residues" evidence="1">
    <location>
        <begin position="718"/>
        <end position="729"/>
    </location>
</feature>
<organism evidence="3">
    <name type="scientific">Volvox carteri f. nagariensis</name>
    <dbReference type="NCBI Taxonomy" id="3068"/>
    <lineage>
        <taxon>Eukaryota</taxon>
        <taxon>Viridiplantae</taxon>
        <taxon>Chlorophyta</taxon>
        <taxon>core chlorophytes</taxon>
        <taxon>Chlorophyceae</taxon>
        <taxon>CS clade</taxon>
        <taxon>Chlamydomonadales</taxon>
        <taxon>Volvocaceae</taxon>
        <taxon>Volvox</taxon>
    </lineage>
</organism>
<dbReference type="EMBL" id="GL378342">
    <property type="protein sequence ID" value="EFJ47949.1"/>
    <property type="molecule type" value="Genomic_DNA"/>
</dbReference>
<feature type="region of interest" description="Disordered" evidence="1">
    <location>
        <begin position="436"/>
        <end position="458"/>
    </location>
</feature>
<feature type="region of interest" description="Disordered" evidence="1">
    <location>
        <begin position="53"/>
        <end position="107"/>
    </location>
</feature>
<sequence length="821" mass="84930">MSGLAHLGRRSGSFTIDLTGDDDLDIEGLQPSPKRARAHAAARVAAQPECIELLDSSDDSSIDDGDAATESEESEINSPGNVGCGQRGRRGSANPRMGGHMSSIGGTVALEQGPHQFRNGANNNGAFNSKNRAAELKDRAANPSVPSPAAPDQPDNQDAINAIIAAAHGVVAGRVATATTAAMPAAVPIAEATDANPCGGGGGGGGGFDAAAAEACGGGVAVAAAAAARDADEGGGGEDSRSDSDVEVVQMKGQCYCFVCDVKASECQFWGTGASSRDHANARPGCPWSRLRVAVRNTRDPVAKRELLAAEFEGRKAPQPQQRGPAVVAAAATNVAGGGGISLPSFWPGDGDGDGGRLAVGGAGGVHPAGGPPQHHLRPLCPSYPFRPGARCRENWMCCAQSQAQPAPAPASTSLPAAAVAVAEPWRFTVPLSLSRLRQQSPTSPQQQQQQQQQQQVAAAAQSPAVVISLDDEDMRSFLEEMLSAAQNMTSGAQALHAVRVNSVQALRSSGNTGGGSAAEATAAAAANGGAVAARTGSPAKIAAVDAEELEEAEEVKEAEEVEDAAAAAATMTSGERVGLSLDAVAAAAAAAAFRVVPGSAKGPVIEGRSADGIGDSIANRAGKDGDAGAGREGAARGGDSRLGLDDEVGKGASGSGLPVRRVRLKLRLSRYLGPQEEQPPQQQQQQGRGELEQHQSQHKEEQPPPPQQQQQQGQGELEQHQSQHKEEQPPPPQQQQGQGELEQHQSQHEEQPPPQQQQQGQGELEQHQSQHEEEQQQQRQEPQQQEQEQQEHKDQDQGHQIEQLSLGIALEGTSAYDASD</sequence>
<dbReference type="PANTHER" id="PTHR33443:SF30">
    <property type="entry name" value="SARCOSINE DEHYDROGENASE-2C PROTEIN"/>
    <property type="match status" value="1"/>
</dbReference>
<accession>D8TX48</accession>
<dbReference type="PANTHER" id="PTHR33443">
    <property type="entry name" value="ZGC:112980"/>
    <property type="match status" value="1"/>
</dbReference>
<feature type="compositionally biased region" description="Basic and acidic residues" evidence="1">
    <location>
        <begin position="790"/>
        <end position="800"/>
    </location>
</feature>
<evidence type="ECO:0000256" key="1">
    <source>
        <dbReference type="SAM" id="MobiDB-lite"/>
    </source>
</evidence>
<dbReference type="RefSeq" id="XP_002951055.1">
    <property type="nucleotide sequence ID" value="XM_002951009.1"/>
</dbReference>
<dbReference type="AlphaFoldDB" id="D8TX48"/>
<name>D8TX48_VOLCA</name>
<dbReference type="KEGG" id="vcn:VOLCADRAFT_117731"/>
<reference evidence="2 3" key="1">
    <citation type="journal article" date="2010" name="Science">
        <title>Genomic analysis of organismal complexity in the multicellular green alga Volvox carteri.</title>
        <authorList>
            <person name="Prochnik S.E."/>
            <person name="Umen J."/>
            <person name="Nedelcu A.M."/>
            <person name="Hallmann A."/>
            <person name="Miller S.M."/>
            <person name="Nishii I."/>
            <person name="Ferris P."/>
            <person name="Kuo A."/>
            <person name="Mitros T."/>
            <person name="Fritz-Laylin L.K."/>
            <person name="Hellsten U."/>
            <person name="Chapman J."/>
            <person name="Simakov O."/>
            <person name="Rensing S.A."/>
            <person name="Terry A."/>
            <person name="Pangilinan J."/>
            <person name="Kapitonov V."/>
            <person name="Jurka J."/>
            <person name="Salamov A."/>
            <person name="Shapiro H."/>
            <person name="Schmutz J."/>
            <person name="Grimwood J."/>
            <person name="Lindquist E."/>
            <person name="Lucas S."/>
            <person name="Grigoriev I.V."/>
            <person name="Schmitt R."/>
            <person name="Kirk D."/>
            <person name="Rokhsar D.S."/>
        </authorList>
    </citation>
    <scope>NUCLEOTIDE SEQUENCE [LARGE SCALE GENOMIC DNA]</scope>
    <source>
        <strain evidence="3">f. Nagariensis / Eve</strain>
    </source>
</reference>
<dbReference type="InterPro" id="IPR053234">
    <property type="entry name" value="RPM1_Interactor"/>
</dbReference>
<dbReference type="GeneID" id="9616882"/>
<dbReference type="Proteomes" id="UP000001058">
    <property type="component" value="Unassembled WGS sequence"/>
</dbReference>
<feature type="compositionally biased region" description="Acidic residues" evidence="1">
    <location>
        <begin position="55"/>
        <end position="75"/>
    </location>
</feature>
<dbReference type="InParanoid" id="D8TX48"/>
<keyword evidence="3" id="KW-1185">Reference proteome</keyword>
<feature type="compositionally biased region" description="Low complexity" evidence="1">
    <location>
        <begin position="778"/>
        <end position="788"/>
    </location>
</feature>
<dbReference type="OrthoDB" id="266020at2759"/>
<feature type="compositionally biased region" description="Basic and acidic residues" evidence="1">
    <location>
        <begin position="742"/>
        <end position="752"/>
    </location>
</feature>
<feature type="compositionally biased region" description="Basic and acidic residues" evidence="1">
    <location>
        <begin position="765"/>
        <end position="777"/>
    </location>
</feature>
<feature type="compositionally biased region" description="Low complexity" evidence="1">
    <location>
        <begin position="439"/>
        <end position="458"/>
    </location>
</feature>
<feature type="region of interest" description="Disordered" evidence="1">
    <location>
        <begin position="601"/>
        <end position="821"/>
    </location>
</feature>
<protein>
    <submittedName>
        <fullName evidence="2">Uncharacterized protein</fullName>
    </submittedName>
</protein>
<feature type="compositionally biased region" description="Basic and acidic residues" evidence="1">
    <location>
        <begin position="639"/>
        <end position="650"/>
    </location>
</feature>
<proteinExistence type="predicted"/>
<dbReference type="eggNOG" id="ENOG502QT1Y">
    <property type="taxonomic scope" value="Eukaryota"/>
</dbReference>
<gene>
    <name evidence="2" type="ORF">VOLCADRAFT_117731</name>
</gene>
<feature type="compositionally biased region" description="Low complexity" evidence="1">
    <location>
        <begin position="670"/>
        <end position="689"/>
    </location>
</feature>